<dbReference type="EMBL" id="AVPU01000004">
    <property type="protein sequence ID" value="KGM55686.1"/>
    <property type="molecule type" value="Genomic_DNA"/>
</dbReference>
<evidence type="ECO:0000313" key="4">
    <source>
        <dbReference type="EMBL" id="KGM55686.1"/>
    </source>
</evidence>
<evidence type="ECO:0000256" key="1">
    <source>
        <dbReference type="SAM" id="MobiDB-lite"/>
    </source>
</evidence>
<keyword evidence="2" id="KW-0732">Signal</keyword>
<dbReference type="AlphaFoldDB" id="A0A0A0EXK2"/>
<accession>A0A0A0EXK2</accession>
<proteinExistence type="predicted"/>
<dbReference type="InterPro" id="IPR011992">
    <property type="entry name" value="EF-hand-dom_pair"/>
</dbReference>
<feature type="domain" description="EF-hand" evidence="3">
    <location>
        <begin position="43"/>
        <end position="61"/>
    </location>
</feature>
<organism evidence="4 5">
    <name type="scientific">Lysobacter daejeonensis GH1-9</name>
    <dbReference type="NCBI Taxonomy" id="1385517"/>
    <lineage>
        <taxon>Bacteria</taxon>
        <taxon>Pseudomonadati</taxon>
        <taxon>Pseudomonadota</taxon>
        <taxon>Gammaproteobacteria</taxon>
        <taxon>Lysobacterales</taxon>
        <taxon>Lysobacteraceae</taxon>
        <taxon>Aerolutibacter</taxon>
    </lineage>
</organism>
<gene>
    <name evidence="4" type="ORF">N800_13360</name>
</gene>
<dbReference type="SUPFAM" id="SSF47473">
    <property type="entry name" value="EF-hand"/>
    <property type="match status" value="1"/>
</dbReference>
<dbReference type="Proteomes" id="UP000029998">
    <property type="component" value="Unassembled WGS sequence"/>
</dbReference>
<protein>
    <recommendedName>
        <fullName evidence="3">EF-hand domain-containing protein</fullName>
    </recommendedName>
</protein>
<dbReference type="InterPro" id="IPR018247">
    <property type="entry name" value="EF_Hand_1_Ca_BS"/>
</dbReference>
<evidence type="ECO:0000256" key="2">
    <source>
        <dbReference type="SAM" id="SignalP"/>
    </source>
</evidence>
<feature type="signal peptide" evidence="2">
    <location>
        <begin position="1"/>
        <end position="21"/>
    </location>
</feature>
<dbReference type="Pfam" id="PF13202">
    <property type="entry name" value="EF-hand_5"/>
    <property type="match status" value="2"/>
</dbReference>
<comment type="caution">
    <text evidence="4">The sequence shown here is derived from an EMBL/GenBank/DDBJ whole genome shotgun (WGS) entry which is preliminary data.</text>
</comment>
<dbReference type="RefSeq" id="WP_036135049.1">
    <property type="nucleotide sequence ID" value="NZ_AVPU01000004.1"/>
</dbReference>
<dbReference type="GO" id="GO:0005509">
    <property type="term" value="F:calcium ion binding"/>
    <property type="evidence" value="ECO:0007669"/>
    <property type="project" value="InterPro"/>
</dbReference>
<feature type="domain" description="EF-hand" evidence="3">
    <location>
        <begin position="70"/>
        <end position="89"/>
    </location>
</feature>
<name>A0A0A0EXK2_9GAMM</name>
<dbReference type="Gene3D" id="1.10.238.10">
    <property type="entry name" value="EF-hand"/>
    <property type="match status" value="1"/>
</dbReference>
<dbReference type="InterPro" id="IPR002048">
    <property type="entry name" value="EF_hand_dom"/>
</dbReference>
<sequence length="92" mass="9705">MKYANLAIAVMFAIASGPIIAGDTSSATTHKNHDQHAHGAPAATFGELDVNRDGRLSKAEMAKHPLVAHFGMVDANRDGSLSKDEFATLQGM</sequence>
<dbReference type="OrthoDB" id="6053359at2"/>
<dbReference type="PROSITE" id="PS00018">
    <property type="entry name" value="EF_HAND_1"/>
    <property type="match status" value="2"/>
</dbReference>
<dbReference type="STRING" id="1385517.N800_13360"/>
<evidence type="ECO:0000259" key="3">
    <source>
        <dbReference type="Pfam" id="PF13202"/>
    </source>
</evidence>
<feature type="chain" id="PRO_5001961884" description="EF-hand domain-containing protein" evidence="2">
    <location>
        <begin position="22"/>
        <end position="92"/>
    </location>
</feature>
<feature type="region of interest" description="Disordered" evidence="1">
    <location>
        <begin position="23"/>
        <end position="46"/>
    </location>
</feature>
<reference evidence="4 5" key="1">
    <citation type="submission" date="2013-08" db="EMBL/GenBank/DDBJ databases">
        <title>Genome sequencing of Lysobacter.</title>
        <authorList>
            <person name="Zhang S."/>
            <person name="Wang G."/>
        </authorList>
    </citation>
    <scope>NUCLEOTIDE SEQUENCE [LARGE SCALE GENOMIC DNA]</scope>
    <source>
        <strain evidence="4 5">GH1-9</strain>
    </source>
</reference>
<keyword evidence="5" id="KW-1185">Reference proteome</keyword>
<evidence type="ECO:0000313" key="5">
    <source>
        <dbReference type="Proteomes" id="UP000029998"/>
    </source>
</evidence>